<accession>A0A1I2RGP5</accession>
<sequence>MPCLLGSAWGEGGRDGSPRRSPRLGRHSRTAPRPSRSPSAPAGGVSSARGRISGFARLRIARRRESSVPLGRGACSHPVHHRPGHRPTRRRTPTSPLPIKEGGSTGIGRMAAPNCPQTHSTSETIPAAPPGPGNGVRKGATGTDGRGAAAGAAATSSSLTPTRASITRSSASPTSVRVTARRRRRVLDRQRQQLLARRADLDTRVHLGPYTNEAKSTLASLAWGNERGRGQQLTSRTPLRPSGRMRI</sequence>
<reference evidence="2 3" key="1">
    <citation type="submission" date="2016-10" db="EMBL/GenBank/DDBJ databases">
        <authorList>
            <person name="de Groot N.N."/>
        </authorList>
    </citation>
    <scope>NUCLEOTIDE SEQUENCE [LARGE SCALE GENOMIC DNA]</scope>
    <source>
        <strain evidence="2 3">OK461</strain>
    </source>
</reference>
<protein>
    <submittedName>
        <fullName evidence="2">Uncharacterized protein</fullName>
    </submittedName>
</protein>
<feature type="compositionally biased region" description="Basic residues" evidence="1">
    <location>
        <begin position="20"/>
        <end position="30"/>
    </location>
</feature>
<name>A0A1I2RGP5_9ACTN</name>
<evidence type="ECO:0000256" key="1">
    <source>
        <dbReference type="SAM" id="MobiDB-lite"/>
    </source>
</evidence>
<proteinExistence type="predicted"/>
<evidence type="ECO:0000313" key="3">
    <source>
        <dbReference type="Proteomes" id="UP000181942"/>
    </source>
</evidence>
<dbReference type="AlphaFoldDB" id="A0A1I2RGP5"/>
<feature type="region of interest" description="Disordered" evidence="1">
    <location>
        <begin position="1"/>
        <end position="181"/>
    </location>
</feature>
<feature type="compositionally biased region" description="Polar residues" evidence="1">
    <location>
        <begin position="166"/>
        <end position="175"/>
    </location>
</feature>
<feature type="compositionally biased region" description="Polar residues" evidence="1">
    <location>
        <begin position="115"/>
        <end position="124"/>
    </location>
</feature>
<feature type="compositionally biased region" description="Basic residues" evidence="1">
    <location>
        <begin position="78"/>
        <end position="92"/>
    </location>
</feature>
<dbReference type="Proteomes" id="UP000181942">
    <property type="component" value="Unassembled WGS sequence"/>
</dbReference>
<organism evidence="2 3">
    <name type="scientific">Streptomyces mirabilis</name>
    <dbReference type="NCBI Taxonomy" id="68239"/>
    <lineage>
        <taxon>Bacteria</taxon>
        <taxon>Bacillati</taxon>
        <taxon>Actinomycetota</taxon>
        <taxon>Actinomycetes</taxon>
        <taxon>Kitasatosporales</taxon>
        <taxon>Streptomycetaceae</taxon>
        <taxon>Streptomyces</taxon>
    </lineage>
</organism>
<feature type="compositionally biased region" description="Low complexity" evidence="1">
    <location>
        <begin position="31"/>
        <end position="51"/>
    </location>
</feature>
<dbReference type="EMBL" id="FONR01000020">
    <property type="protein sequence ID" value="SFG39758.1"/>
    <property type="molecule type" value="Genomic_DNA"/>
</dbReference>
<feature type="region of interest" description="Disordered" evidence="1">
    <location>
        <begin position="224"/>
        <end position="247"/>
    </location>
</feature>
<feature type="compositionally biased region" description="Low complexity" evidence="1">
    <location>
        <begin position="139"/>
        <end position="165"/>
    </location>
</feature>
<evidence type="ECO:0000313" key="2">
    <source>
        <dbReference type="EMBL" id="SFG39758.1"/>
    </source>
</evidence>
<gene>
    <name evidence="2" type="ORF">SAMN02787118_1203</name>
</gene>